<gene>
    <name evidence="1" type="ORF">OG849_25020</name>
</gene>
<name>A0ABZ1F1I9_9ACTN</name>
<protein>
    <submittedName>
        <fullName evidence="1">Uncharacterized protein</fullName>
    </submittedName>
</protein>
<keyword evidence="2" id="KW-1185">Reference proteome</keyword>
<dbReference type="EMBL" id="CP109083">
    <property type="protein sequence ID" value="WSB10268.1"/>
    <property type="molecule type" value="Genomic_DNA"/>
</dbReference>
<reference evidence="1 2" key="1">
    <citation type="submission" date="2022-10" db="EMBL/GenBank/DDBJ databases">
        <title>The complete genomes of actinobacterial strains from the NBC collection.</title>
        <authorList>
            <person name="Joergensen T.S."/>
            <person name="Alvarez Arevalo M."/>
            <person name="Sterndorff E.B."/>
            <person name="Faurdal D."/>
            <person name="Vuksanovic O."/>
            <person name="Mourched A.-S."/>
            <person name="Charusanti P."/>
            <person name="Shaw S."/>
            <person name="Blin K."/>
            <person name="Weber T."/>
        </authorList>
    </citation>
    <scope>NUCLEOTIDE SEQUENCE [LARGE SCALE GENOMIC DNA]</scope>
    <source>
        <strain evidence="1 2">NBC 01792</strain>
    </source>
</reference>
<proteinExistence type="predicted"/>
<evidence type="ECO:0000313" key="2">
    <source>
        <dbReference type="Proteomes" id="UP001356428"/>
    </source>
</evidence>
<accession>A0ABZ1F1I9</accession>
<dbReference type="RefSeq" id="WP_405507210.1">
    <property type="nucleotide sequence ID" value="NZ_CP108861.1"/>
</dbReference>
<sequence length="144" mass="15787">MLQCTAVTRIPLGEVTVALVTMADGPGTPPHDFTLDHYVLCELGEHDALTDHAALLSAADAPDRPALWFFWTGTDTDRAHRIQTEPWCPATLRNLDTDALLRCSFFNDHTTGHSWDVTDPLGDLIAGPLLSDGTTDDPRERPQP</sequence>
<evidence type="ECO:0000313" key="1">
    <source>
        <dbReference type="EMBL" id="WSB10268.1"/>
    </source>
</evidence>
<organism evidence="1 2">
    <name type="scientific">Streptomyces cyaneofuscatus</name>
    <dbReference type="NCBI Taxonomy" id="66883"/>
    <lineage>
        <taxon>Bacteria</taxon>
        <taxon>Bacillati</taxon>
        <taxon>Actinomycetota</taxon>
        <taxon>Actinomycetes</taxon>
        <taxon>Kitasatosporales</taxon>
        <taxon>Streptomycetaceae</taxon>
        <taxon>Streptomyces</taxon>
    </lineage>
</organism>
<dbReference type="Proteomes" id="UP001356428">
    <property type="component" value="Chromosome"/>
</dbReference>